<feature type="compositionally biased region" description="Polar residues" evidence="1">
    <location>
        <begin position="1139"/>
        <end position="1155"/>
    </location>
</feature>
<feature type="compositionally biased region" description="Polar residues" evidence="1">
    <location>
        <begin position="735"/>
        <end position="749"/>
    </location>
</feature>
<feature type="region of interest" description="Disordered" evidence="1">
    <location>
        <begin position="979"/>
        <end position="1025"/>
    </location>
</feature>
<protein>
    <submittedName>
        <fullName evidence="2">Uncharacterized protein</fullName>
    </submittedName>
</protein>
<dbReference type="GO" id="GO:0006269">
    <property type="term" value="P:DNA replication, synthesis of primer"/>
    <property type="evidence" value="ECO:0007669"/>
    <property type="project" value="UniProtKB-KW"/>
</dbReference>
<feature type="compositionally biased region" description="Basic and acidic residues" evidence="1">
    <location>
        <begin position="643"/>
        <end position="657"/>
    </location>
</feature>
<feature type="compositionally biased region" description="Polar residues" evidence="1">
    <location>
        <begin position="857"/>
        <end position="872"/>
    </location>
</feature>
<feature type="compositionally biased region" description="Low complexity" evidence="1">
    <location>
        <begin position="261"/>
        <end position="272"/>
    </location>
</feature>
<dbReference type="GO" id="GO:0005658">
    <property type="term" value="C:alpha DNA polymerase:primase complex"/>
    <property type="evidence" value="ECO:0007669"/>
    <property type="project" value="TreeGrafter"/>
</dbReference>
<evidence type="ECO:0000313" key="2">
    <source>
        <dbReference type="EMBL" id="THH14337.1"/>
    </source>
</evidence>
<dbReference type="Gene3D" id="1.20.930.80">
    <property type="match status" value="1"/>
</dbReference>
<feature type="region of interest" description="Disordered" evidence="1">
    <location>
        <begin position="643"/>
        <end position="949"/>
    </location>
</feature>
<feature type="region of interest" description="Disordered" evidence="1">
    <location>
        <begin position="1"/>
        <end position="133"/>
    </location>
</feature>
<proteinExistence type="predicted"/>
<dbReference type="Proteomes" id="UP000310158">
    <property type="component" value="Unassembled WGS sequence"/>
</dbReference>
<feature type="compositionally biased region" description="Polar residues" evidence="1">
    <location>
        <begin position="780"/>
        <end position="803"/>
    </location>
</feature>
<sequence length="1451" mass="159513">REERAREKEKRKEERRREEQRKEDARREQEVRYEEERRRQKEERRREREERRRAEERYQAQKAQEEKQRAEQNRVVEDTSRGTSHMQPVMKESRHRRVKDSDESDNSLRKPVVSIRHGRHRKEQSLPIGVGNVAGAVQQQQHMPATSTTQQSVPVQVVAHPSENVSQTTLREARRHATLPQASLPGQPSELAKPSKHSRSRSETVPYPPGYAVSGSDNEQVTRKEHRKHKHDTVRPPGQVADASMYYHASSSAQGSSRTLAAPSSQQQATTAGHPPMKHEGVSPWLFQRQEDAVSKTTNNQNPVLGTGSAQFLPTPSPAPPSGKENPSPPVLSMKAGQGPSDSRMAEQYQKQKTHLRALSGNADTPKPSPEHSYQPSLRAAVPLETAPRPPSTKPIIRSPAPVNGQPPGPSIPSRAITPHFAYQEEQILMVPSPAILPVASQYHGNKAETPRPTVPNASQIAQTRLPFSVSHQSSSAPITGQVASHDAVDLEVPLVTASQSYTSRPLYPANAAPHLTSPWHVPSPQVYHGQHQLEESSSAPMVVPQSSAARLYQANLVNETFPKHSSIATAATYGTNDMNARPTVVPLPGQSRPIAPDLASHFPIMEPVTVFHQHSSSFTPSPYLQPSREQTYEHNFGAVPVDRHGRHDVQHDKNHQPDPTSTSYGTAIQPVDFRPPRATKTPSPQQPSPSMPYNSSPKGSVAPVTQPSQPAPALSPQPVQRSTFDHSQAHDSSRFYTTNALPHGTTPSAYPATSVYPPSSSRTHLDATNTTTLDTANAPNNQQHRPNNGNPSPRSQTHTVIPSTPAPIAARVTSRTPSYETGSTTLLGHTPSSQASILMPPTSPAVQGYSIPNPPITQTSQPVNPTSSTNPYAHAAPRSVPPSHNTSATRQTSSRHHQSSSVPSPAVPSTITPVPAPAAPVRTQSQPPAFRTPASPMPVRSHSQTQIQAASILASRVSVAGHSSTPAPTRVHRRVVPTLSPEPEVLHTPSSIARSTTKLPPSPPPVTPTLSQSHQEPKKKGGIWSALGLRRSKTTSKPPQIDPLPLTKVDSRAAQTSSAVKVTFAEKSMPFPVDPRSKVAATSSSQTKAATPVTVPIPGHPPRERKTSGSYGFGPFRLLSKRHRTMSGASAEAVDGTNAASTVLTSPAGSTRSPTPGLPPPQRDPIQAAYDWRNKEEEKLRERGTGRRRRPGVTFEGYESDHPQAEQHRQNYVARMRSRKAAEVETHSGLKYPHRLNFYDRPPLEDITIEEFETCAIDRLRVLSEIESCFARNRPYDELKAIAIAQCNKHLPLNASSAITVDRDAQRRKDHIGHFVLRLAFCRSEELRRRFVKAETTLLRVRYDTDGSSERKAFLSSRDFVWTLVDSKEKAMYASELEAATPGIKVVVDPSQDAAQSTEDFYKVKWTRVPDLIERRRVFLKGGWAYVPGREQSSIVFQEFQTNLEKALEA</sequence>
<feature type="compositionally biased region" description="Polar residues" evidence="1">
    <location>
        <begin position="814"/>
        <end position="837"/>
    </location>
</feature>
<dbReference type="InterPro" id="IPR007238">
    <property type="entry name" value="DNA_primase_lsu_euk/arc"/>
</dbReference>
<reference evidence="2 3" key="1">
    <citation type="submission" date="2019-02" db="EMBL/GenBank/DDBJ databases">
        <title>Genome sequencing of the rare red list fungi Bondarzewia mesenterica.</title>
        <authorList>
            <person name="Buettner E."/>
            <person name="Kellner H."/>
        </authorList>
    </citation>
    <scope>NUCLEOTIDE SEQUENCE [LARGE SCALE GENOMIC DNA]</scope>
    <source>
        <strain evidence="2 3">DSM 108281</strain>
    </source>
</reference>
<gene>
    <name evidence="2" type="ORF">EW146_g5968</name>
</gene>
<feature type="compositionally biased region" description="Basic and acidic residues" evidence="1">
    <location>
        <begin position="1"/>
        <end position="80"/>
    </location>
</feature>
<feature type="compositionally biased region" description="Basic and acidic residues" evidence="1">
    <location>
        <begin position="1200"/>
        <end position="1209"/>
    </location>
</feature>
<dbReference type="EMBL" id="SGPL01000284">
    <property type="protein sequence ID" value="THH14337.1"/>
    <property type="molecule type" value="Genomic_DNA"/>
</dbReference>
<evidence type="ECO:0000256" key="1">
    <source>
        <dbReference type="SAM" id="MobiDB-lite"/>
    </source>
</evidence>
<comment type="caution">
    <text evidence="2">The sequence shown here is derived from an EMBL/GenBank/DDBJ whole genome shotgun (WGS) entry which is preliminary data.</text>
</comment>
<dbReference type="Pfam" id="PF26466">
    <property type="entry name" value="DNA_primase_lrg_N"/>
    <property type="match status" value="1"/>
</dbReference>
<feature type="compositionally biased region" description="Basic and acidic residues" evidence="1">
    <location>
        <begin position="724"/>
        <end position="734"/>
    </location>
</feature>
<feature type="compositionally biased region" description="Low complexity" evidence="1">
    <location>
        <begin position="900"/>
        <end position="914"/>
    </location>
</feature>
<feature type="region of interest" description="Disordered" evidence="1">
    <location>
        <begin position="1075"/>
        <end position="1116"/>
    </location>
</feature>
<name>A0A4S4LQW6_9AGAM</name>
<feature type="region of interest" description="Disordered" evidence="1">
    <location>
        <begin position="177"/>
        <end position="352"/>
    </location>
</feature>
<dbReference type="PANTHER" id="PTHR10537">
    <property type="entry name" value="DNA PRIMASE LARGE SUBUNIT"/>
    <property type="match status" value="1"/>
</dbReference>
<feature type="non-terminal residue" evidence="2">
    <location>
        <position position="1"/>
    </location>
</feature>
<organism evidence="2 3">
    <name type="scientific">Bondarzewia mesenterica</name>
    <dbReference type="NCBI Taxonomy" id="1095465"/>
    <lineage>
        <taxon>Eukaryota</taxon>
        <taxon>Fungi</taxon>
        <taxon>Dikarya</taxon>
        <taxon>Basidiomycota</taxon>
        <taxon>Agaricomycotina</taxon>
        <taxon>Agaricomycetes</taxon>
        <taxon>Russulales</taxon>
        <taxon>Bondarzewiaceae</taxon>
        <taxon>Bondarzewia</taxon>
    </lineage>
</organism>
<feature type="region of interest" description="Disordered" evidence="1">
    <location>
        <begin position="385"/>
        <end position="416"/>
    </location>
</feature>
<feature type="compositionally biased region" description="Low complexity" evidence="1">
    <location>
        <begin position="767"/>
        <end position="779"/>
    </location>
</feature>
<dbReference type="GO" id="GO:0006270">
    <property type="term" value="P:DNA replication initiation"/>
    <property type="evidence" value="ECO:0007669"/>
    <property type="project" value="TreeGrafter"/>
</dbReference>
<feature type="region of interest" description="Disordered" evidence="1">
    <location>
        <begin position="1128"/>
        <end position="1209"/>
    </location>
</feature>
<dbReference type="GO" id="GO:0051539">
    <property type="term" value="F:4 iron, 4 sulfur cluster binding"/>
    <property type="evidence" value="ECO:0007669"/>
    <property type="project" value="UniProtKB-KW"/>
</dbReference>
<feature type="compositionally biased region" description="Polar residues" evidence="1">
    <location>
        <begin position="658"/>
        <end position="667"/>
    </location>
</feature>
<dbReference type="OrthoDB" id="421393at2759"/>
<feature type="compositionally biased region" description="Polar residues" evidence="1">
    <location>
        <begin position="249"/>
        <end position="259"/>
    </location>
</feature>
<accession>A0A4S4LQW6</accession>
<evidence type="ECO:0000313" key="3">
    <source>
        <dbReference type="Proteomes" id="UP000310158"/>
    </source>
</evidence>
<feature type="compositionally biased region" description="Low complexity" evidence="1">
    <location>
        <begin position="1079"/>
        <end position="1092"/>
    </location>
</feature>
<dbReference type="GO" id="GO:0046872">
    <property type="term" value="F:metal ion binding"/>
    <property type="evidence" value="ECO:0007669"/>
    <property type="project" value="UniProtKB-KW"/>
</dbReference>
<feature type="compositionally biased region" description="Basic and acidic residues" evidence="1">
    <location>
        <begin position="1173"/>
        <end position="1186"/>
    </location>
</feature>
<dbReference type="PANTHER" id="PTHR10537:SF3">
    <property type="entry name" value="DNA PRIMASE LARGE SUBUNIT"/>
    <property type="match status" value="1"/>
</dbReference>
<keyword evidence="3" id="KW-1185">Reference proteome</keyword>
<feature type="compositionally biased region" description="Polar residues" evidence="1">
    <location>
        <begin position="295"/>
        <end position="314"/>
    </location>
</feature>